<dbReference type="KEGG" id="dre:100004976"/>
<keyword evidence="1" id="KW-0812">Transmembrane</keyword>
<keyword evidence="1" id="KW-0472">Membrane</keyword>
<reference evidence="2 3" key="1">
    <citation type="journal article" date="2013" name="Nature">
        <title>The zebrafish reference genome sequence and its relationship to the human genome.</title>
        <authorList>
            <consortium name="Genome Reference Consortium Zebrafish"/>
            <person name="Howe K."/>
            <person name="Clark M.D."/>
            <person name="Torroja C.F."/>
            <person name="Torrance J."/>
            <person name="Berthelot C."/>
            <person name="Muffato M."/>
            <person name="Collins J.E."/>
            <person name="Humphray S."/>
            <person name="McLaren K."/>
            <person name="Matthews L."/>
            <person name="McLaren S."/>
            <person name="Sealy I."/>
            <person name="Caccamo M."/>
            <person name="Churcher C."/>
            <person name="Scott C."/>
            <person name="Barrett J.C."/>
            <person name="Koch R."/>
            <person name="Rauch G.J."/>
            <person name="White S."/>
            <person name="Chow W."/>
            <person name="Kilian B."/>
            <person name="Quintais L.T."/>
            <person name="Guerra-Assuncao J.A."/>
            <person name="Zhou Y."/>
            <person name="Gu Y."/>
            <person name="Yen J."/>
            <person name="Vogel J.H."/>
            <person name="Eyre T."/>
            <person name="Redmond S."/>
            <person name="Banerjee R."/>
            <person name="Chi J."/>
            <person name="Fu B."/>
            <person name="Langley E."/>
            <person name="Maguire S.F."/>
            <person name="Laird G.K."/>
            <person name="Lloyd D."/>
            <person name="Kenyon E."/>
            <person name="Donaldson S."/>
            <person name="Sehra H."/>
            <person name="Almeida-King J."/>
            <person name="Loveland J."/>
            <person name="Trevanion S."/>
            <person name="Jones M."/>
            <person name="Quail M."/>
            <person name="Willey D."/>
            <person name="Hunt A."/>
            <person name="Burton J."/>
            <person name="Sims S."/>
            <person name="McLay K."/>
            <person name="Plumb B."/>
            <person name="Davis J."/>
            <person name="Clee C."/>
            <person name="Oliver K."/>
            <person name="Clark R."/>
            <person name="Riddle C."/>
            <person name="Elliot D."/>
            <person name="Eliott D."/>
            <person name="Threadgold G."/>
            <person name="Harden G."/>
            <person name="Ware D."/>
            <person name="Begum S."/>
            <person name="Mortimore B."/>
            <person name="Mortimer B."/>
            <person name="Kerry G."/>
            <person name="Heath P."/>
            <person name="Phillimore B."/>
            <person name="Tracey A."/>
            <person name="Corby N."/>
            <person name="Dunn M."/>
            <person name="Johnson C."/>
            <person name="Wood J."/>
            <person name="Clark S."/>
            <person name="Pelan S."/>
            <person name="Griffiths G."/>
            <person name="Smith M."/>
            <person name="Glithero R."/>
            <person name="Howden P."/>
            <person name="Barker N."/>
            <person name="Lloyd C."/>
            <person name="Stevens C."/>
            <person name="Harley J."/>
            <person name="Holt K."/>
            <person name="Panagiotidis G."/>
            <person name="Lovell J."/>
            <person name="Beasley H."/>
            <person name="Henderson C."/>
            <person name="Gordon D."/>
            <person name="Auger K."/>
            <person name="Wright D."/>
            <person name="Collins J."/>
            <person name="Raisen C."/>
            <person name="Dyer L."/>
            <person name="Leung K."/>
            <person name="Robertson L."/>
            <person name="Ambridge K."/>
            <person name="Leongamornlert D."/>
            <person name="McGuire S."/>
            <person name="Gilderthorp R."/>
            <person name="Griffiths C."/>
            <person name="Manthravadi D."/>
            <person name="Nichol S."/>
            <person name="Barker G."/>
            <person name="Whitehead S."/>
            <person name="Kay M."/>
            <person name="Brown J."/>
            <person name="Murnane C."/>
            <person name="Gray E."/>
            <person name="Humphries M."/>
            <person name="Sycamore N."/>
            <person name="Barker D."/>
            <person name="Saunders D."/>
            <person name="Wallis J."/>
            <person name="Babbage A."/>
            <person name="Hammond S."/>
            <person name="Mashreghi-Mohammadi M."/>
            <person name="Barr L."/>
            <person name="Martin S."/>
            <person name="Wray P."/>
            <person name="Ellington A."/>
            <person name="Matthews N."/>
            <person name="Ellwood M."/>
            <person name="Woodmansey R."/>
            <person name="Clark G."/>
            <person name="Cooper J."/>
            <person name="Cooper J."/>
            <person name="Tromans A."/>
            <person name="Grafham D."/>
            <person name="Skuce C."/>
            <person name="Pandian R."/>
            <person name="Andrews R."/>
            <person name="Harrison E."/>
            <person name="Kimberley A."/>
            <person name="Garnett J."/>
            <person name="Fosker N."/>
            <person name="Hall R."/>
            <person name="Garner P."/>
            <person name="Kelly D."/>
            <person name="Bird C."/>
            <person name="Palmer S."/>
            <person name="Gehring I."/>
            <person name="Berger A."/>
            <person name="Dooley C.M."/>
            <person name="Ersan-Urun Z."/>
            <person name="Eser C."/>
            <person name="Geiger H."/>
            <person name="Geisler M."/>
            <person name="Karotki L."/>
            <person name="Kirn A."/>
            <person name="Konantz J."/>
            <person name="Konantz M."/>
            <person name="Oberlander M."/>
            <person name="Rudolph-Geiger S."/>
            <person name="Teucke M."/>
            <person name="Lanz C."/>
            <person name="Raddatz G."/>
            <person name="Osoegawa K."/>
            <person name="Zhu B."/>
            <person name="Rapp A."/>
            <person name="Widaa S."/>
            <person name="Langford C."/>
            <person name="Yang F."/>
            <person name="Schuster S.C."/>
            <person name="Carter N.P."/>
            <person name="Harrow J."/>
            <person name="Ning Z."/>
            <person name="Herrero J."/>
            <person name="Searle S.M."/>
            <person name="Enright A."/>
            <person name="Geisler R."/>
            <person name="Plasterk R.H."/>
            <person name="Lee C."/>
            <person name="Westerfield M."/>
            <person name="de Jong P.J."/>
            <person name="Zon L.I."/>
            <person name="Postlethwait J.H."/>
            <person name="Nusslein-Volhard C."/>
            <person name="Hubbard T.J."/>
            <person name="Roest Crollius H."/>
            <person name="Rogers J."/>
            <person name="Stemple D.L."/>
        </authorList>
    </citation>
    <scope>NUCLEOTIDE SEQUENCE [LARGE SCALE GENOMIC DNA]</scope>
    <source>
        <strain evidence="2">Tuebingen</strain>
    </source>
</reference>
<proteinExistence type="predicted"/>
<evidence type="ECO:0000313" key="4">
    <source>
        <dbReference type="RefSeq" id="NP_001107128.1"/>
    </source>
</evidence>
<evidence type="ECO:0000313" key="2">
    <source>
        <dbReference type="Ensembl" id="ENSDARP00000122993"/>
    </source>
</evidence>
<dbReference type="Ensembl" id="ENSDART00000137852.3">
    <property type="protein sequence ID" value="ENSDARP00000122993.1"/>
    <property type="gene ID" value="ENSDARG00000094284.3"/>
</dbReference>
<gene>
    <name evidence="2 4 5" type="primary">si:dkey-58f10.10</name>
</gene>
<dbReference type="Proteomes" id="UP000000437">
    <property type="component" value="Chromosome 5"/>
</dbReference>
<keyword evidence="1" id="KW-1133">Transmembrane helix</keyword>
<dbReference type="GeneID" id="100004976"/>
<dbReference type="Ensembl" id="ENSDART00000170010.2">
    <property type="protein sequence ID" value="ENSDARP00000132441.1"/>
    <property type="gene ID" value="ENSDARG00000094284.3"/>
</dbReference>
<dbReference type="ExpressionAtlas" id="A2BHK1">
    <property type="expression patterns" value="differential"/>
</dbReference>
<dbReference type="Bgee" id="ENSDARG00000094284">
    <property type="expression patterns" value="Expressed in spleen and 13 other cell types or tissues"/>
</dbReference>
<dbReference type="EMBL" id="BX640512">
    <property type="status" value="NOT_ANNOTATED_CDS"/>
    <property type="molecule type" value="Genomic_DNA"/>
</dbReference>
<reference evidence="2" key="2">
    <citation type="submission" date="2013-08" db="UniProtKB">
        <authorList>
            <consortium name="Ensembl"/>
        </authorList>
    </citation>
    <scope>IDENTIFICATION</scope>
    <source>
        <strain evidence="2">Tuebingen</strain>
    </source>
</reference>
<dbReference type="PANTHER" id="PTHR34488">
    <property type="entry name" value="SI:CH211-245H14.1-RELATED"/>
    <property type="match status" value="1"/>
</dbReference>
<reference evidence="4" key="4">
    <citation type="submission" date="2025-04" db="UniProtKB">
        <authorList>
            <consortium name="RefSeq"/>
        </authorList>
    </citation>
    <scope>IDENTIFICATION</scope>
    <source>
        <strain evidence="4">Tuebingen</strain>
    </source>
</reference>
<dbReference type="RefSeq" id="NP_001107128.1">
    <property type="nucleotide sequence ID" value="NM_001113656.1"/>
</dbReference>
<dbReference type="GeneTree" id="ENSGT01110000267655"/>
<dbReference type="AGR" id="ZFIN:ZDB-GENE-060526-312"/>
<dbReference type="AlphaFoldDB" id="A2BHK1"/>
<protein>
    <submittedName>
        <fullName evidence="2">Si:dkey-58f10.10</fullName>
    </submittedName>
    <submittedName>
        <fullName evidence="4">Uncharacterized protein LOC100004976</fullName>
    </submittedName>
</protein>
<keyword evidence="3" id="KW-1185">Reference proteome</keyword>
<reference evidence="4" key="3">
    <citation type="journal article" date="2015" name="Nat. Commun.">
        <title>RFX transcription factors are essential for hearing in mice.</title>
        <authorList>
            <person name="Elkon R."/>
            <person name="Milon B."/>
            <person name="Morrison L."/>
            <person name="Shah M."/>
            <person name="Vijayakumar S."/>
            <person name="Racherla M."/>
            <person name="Leitch C.C."/>
            <person name="Silipino L."/>
            <person name="Hadi S."/>
            <person name="Weiss-Gayet M."/>
            <person name="Barras E."/>
            <person name="Schmid C.D."/>
            <person name="Ait-Lounis A."/>
            <person name="Barnes A."/>
            <person name="Song Y."/>
            <person name="Eisenman D.J."/>
            <person name="Eliyahu E."/>
            <person name="Frolenkov G.I."/>
            <person name="Strome S.E."/>
            <person name="Durand B."/>
            <person name="Zaghloul N.A."/>
            <person name="Jones S.M."/>
            <person name="Reith W."/>
            <person name="Hertzano R."/>
        </authorList>
    </citation>
    <scope>NUCLEOTIDE SEQUENCE</scope>
    <source>
        <strain evidence="4">Tuebingen</strain>
    </source>
</reference>
<name>A2BHK1_DANRE</name>
<sequence length="204" mass="23734">MDKFIGDFQRRLHKEVYGLREVTILEHCGFIMYFCLITSRAGTDIDAAIRNLMLVQADKQVIIAVLYPTIDPEKTIPDSNNAIKKENTYLVDFLFNEDEGFMNCQKNKDAINKLARHIKSMNLTSYYLQNYGIPRTYQNGEDSLVPIGAGGHRIRKKCVIFLFLIVIIILIICFIIFWTVLRHHVDTNDINNYRNDTVKKYNSF</sequence>
<evidence type="ECO:0000313" key="5">
    <source>
        <dbReference type="ZFIN" id="ZDB-GENE-060526-312"/>
    </source>
</evidence>
<accession>A2BHK1</accession>
<evidence type="ECO:0000256" key="1">
    <source>
        <dbReference type="SAM" id="Phobius"/>
    </source>
</evidence>
<dbReference type="PaxDb" id="7955-ENSDARP00000122993"/>
<dbReference type="ZFIN" id="ZDB-GENE-060526-312">
    <property type="gene designation" value="si:dkey-58f10.10"/>
</dbReference>
<evidence type="ECO:0000313" key="3">
    <source>
        <dbReference type="Proteomes" id="UP000000437"/>
    </source>
</evidence>
<accession>A0A8M1NHA6</accession>
<organism evidence="2">
    <name type="scientific">Danio rerio</name>
    <name type="common">Zebrafish</name>
    <name type="synonym">Brachydanio rerio</name>
    <dbReference type="NCBI Taxonomy" id="7955"/>
    <lineage>
        <taxon>Eukaryota</taxon>
        <taxon>Metazoa</taxon>
        <taxon>Chordata</taxon>
        <taxon>Craniata</taxon>
        <taxon>Vertebrata</taxon>
        <taxon>Euteleostomi</taxon>
        <taxon>Actinopterygii</taxon>
        <taxon>Neopterygii</taxon>
        <taxon>Teleostei</taxon>
        <taxon>Ostariophysi</taxon>
        <taxon>Cypriniformes</taxon>
        <taxon>Danionidae</taxon>
        <taxon>Danioninae</taxon>
        <taxon>Danio</taxon>
    </lineage>
</organism>
<feature type="transmembrane region" description="Helical" evidence="1">
    <location>
        <begin position="159"/>
        <end position="181"/>
    </location>
</feature>
<dbReference type="PANTHER" id="PTHR34488:SF1">
    <property type="entry name" value="SI:CH211-245H14.1-RELATED"/>
    <property type="match status" value="1"/>
</dbReference>
<dbReference type="OrthoDB" id="8446971at2759"/>